<reference evidence="1" key="1">
    <citation type="submission" date="2021-01" db="EMBL/GenBank/DDBJ databases">
        <authorList>
            <person name="Corre E."/>
            <person name="Pelletier E."/>
            <person name="Niang G."/>
            <person name="Scheremetjew M."/>
            <person name="Finn R."/>
            <person name="Kale V."/>
            <person name="Holt S."/>
            <person name="Cochrane G."/>
            <person name="Meng A."/>
            <person name="Brown T."/>
            <person name="Cohen L."/>
        </authorList>
    </citation>
    <scope>NUCLEOTIDE SEQUENCE</scope>
    <source>
        <strain evidence="1">CCAP979/52</strain>
    </source>
</reference>
<evidence type="ECO:0000313" key="1">
    <source>
        <dbReference type="EMBL" id="CAD8629234.1"/>
    </source>
</evidence>
<gene>
    <name evidence="1" type="ORF">CCUR1050_LOCUS6913</name>
</gene>
<organism evidence="1">
    <name type="scientific">Cryptomonas curvata</name>
    <dbReference type="NCBI Taxonomy" id="233186"/>
    <lineage>
        <taxon>Eukaryota</taxon>
        <taxon>Cryptophyceae</taxon>
        <taxon>Cryptomonadales</taxon>
        <taxon>Cryptomonadaceae</taxon>
        <taxon>Cryptomonas</taxon>
    </lineage>
</organism>
<protein>
    <submittedName>
        <fullName evidence="1">Uncharacterized protein</fullName>
    </submittedName>
</protein>
<sequence>MRYRYFCRLHRAILSHWFNYSFNMRSILKLVLQKQRTMRVKAKRFTFRVWRMYRVKVQRINEKIRAFCRTKSRMKLEDLFYLWQMRVEQSNNSKDCVGVSPINTSLQEISDLRASLRGEQQKVELLEFKVSEWELRRHSNEQE</sequence>
<proteinExistence type="predicted"/>
<dbReference type="EMBL" id="HBEZ01012561">
    <property type="protein sequence ID" value="CAD8629234.1"/>
    <property type="molecule type" value="Transcribed_RNA"/>
</dbReference>
<accession>A0A7S0M234</accession>
<name>A0A7S0M234_9CRYP</name>
<dbReference type="AlphaFoldDB" id="A0A7S0M234"/>